<dbReference type="NCBIfam" id="TIGR02595">
    <property type="entry name" value="PEP_CTERM"/>
    <property type="match status" value="1"/>
</dbReference>
<keyword evidence="3" id="KW-1185">Reference proteome</keyword>
<keyword evidence="1" id="KW-0812">Transmembrane</keyword>
<evidence type="ECO:0000313" key="2">
    <source>
        <dbReference type="EMBL" id="NDV62944.1"/>
    </source>
</evidence>
<dbReference type="InterPro" id="IPR013424">
    <property type="entry name" value="Ice-binding_C"/>
</dbReference>
<organism evidence="2 3">
    <name type="scientific">Oceanipulchritudo coccoides</name>
    <dbReference type="NCBI Taxonomy" id="2706888"/>
    <lineage>
        <taxon>Bacteria</taxon>
        <taxon>Pseudomonadati</taxon>
        <taxon>Verrucomicrobiota</taxon>
        <taxon>Opitutia</taxon>
        <taxon>Puniceicoccales</taxon>
        <taxon>Oceanipulchritudinaceae</taxon>
        <taxon>Oceanipulchritudo</taxon>
    </lineage>
</organism>
<accession>A0A6B2M4B2</accession>
<comment type="caution">
    <text evidence="2">The sequence shown here is derived from an EMBL/GenBank/DDBJ whole genome shotgun (WGS) entry which is preliminary data.</text>
</comment>
<dbReference type="EMBL" id="JAAGNX010000003">
    <property type="protein sequence ID" value="NDV62944.1"/>
    <property type="molecule type" value="Genomic_DNA"/>
</dbReference>
<evidence type="ECO:0000313" key="3">
    <source>
        <dbReference type="Proteomes" id="UP000478417"/>
    </source>
</evidence>
<dbReference type="Proteomes" id="UP000478417">
    <property type="component" value="Unassembled WGS sequence"/>
</dbReference>
<evidence type="ECO:0000256" key="1">
    <source>
        <dbReference type="SAM" id="Phobius"/>
    </source>
</evidence>
<dbReference type="AlphaFoldDB" id="A0A6B2M4B2"/>
<keyword evidence="1" id="KW-1133">Transmembrane helix</keyword>
<reference evidence="2 3" key="1">
    <citation type="submission" date="2020-02" db="EMBL/GenBank/DDBJ databases">
        <title>Albibacoteraceae fam. nov., the first described family within the subdivision 4 Verrucomicrobia.</title>
        <authorList>
            <person name="Xi F."/>
        </authorList>
    </citation>
    <scope>NUCLEOTIDE SEQUENCE [LARGE SCALE GENOMIC DNA]</scope>
    <source>
        <strain evidence="2 3">CK1056</strain>
    </source>
</reference>
<dbReference type="RefSeq" id="WP_163965772.1">
    <property type="nucleotide sequence ID" value="NZ_JAAGNX010000003.1"/>
</dbReference>
<protein>
    <submittedName>
        <fullName evidence="2">PEP-CTERM sorting domain-containing protein</fullName>
    </submittedName>
</protein>
<proteinExistence type="predicted"/>
<feature type="transmembrane region" description="Helical" evidence="1">
    <location>
        <begin position="267"/>
        <end position="283"/>
    </location>
</feature>
<name>A0A6B2M4B2_9BACT</name>
<sequence length="290" mass="30696">MHYFLFLLSGSCLSLQGAIVIDGPTTDWQAILPSDPTRQSDYFNDEQAQAADIDIVGNADNPGFYVQFWNGGDDTSRTDGQLAFRLRISGEANPAGFSNYAFIGMDLTGDGVIDIFAEAAGGNDDEILIKNAGSDLNDGPSTTSITDVGAITYAKDASNFSWTAVTDTNDPGATLDIDGAAGNDYFVSFLIPYADLVLAASNFGIDPAYDDTKTISYIAATGTQANAINSDFNALNKEEASSTSSWETLGAISEELNADGTVAVPEPATFALFVGLAVLFVGLRNPRRRK</sequence>
<gene>
    <name evidence="2" type="ORF">G0Q06_10815</name>
</gene>
<keyword evidence="1" id="KW-0472">Membrane</keyword>